<dbReference type="InterPro" id="IPR053158">
    <property type="entry name" value="CapK_Type1_Caps_Biosynth"/>
</dbReference>
<name>A0A1Z2KWE3_9ACTN</name>
<dbReference type="AlphaFoldDB" id="A0A1Z2KWE3"/>
<reference evidence="1 2" key="1">
    <citation type="submission" date="2017-06" db="EMBL/GenBank/DDBJ databases">
        <title>Streptomyces albireticuli Genome sequencing and assembly.</title>
        <authorList>
            <person name="Wang Y."/>
            <person name="Du B."/>
            <person name="Ding Y."/>
            <person name="Liu H."/>
            <person name="Hou Q."/>
            <person name="Liu K."/>
            <person name="Yao L."/>
            <person name="Wang C."/>
        </authorList>
    </citation>
    <scope>NUCLEOTIDE SEQUENCE [LARGE SCALE GENOMIC DNA]</scope>
    <source>
        <strain evidence="1 2">MDJK11</strain>
    </source>
</reference>
<dbReference type="OrthoDB" id="580775at2"/>
<organism evidence="1 2">
    <name type="scientific">Streptomyces albireticuli</name>
    <dbReference type="NCBI Taxonomy" id="1940"/>
    <lineage>
        <taxon>Bacteria</taxon>
        <taxon>Bacillati</taxon>
        <taxon>Actinomycetota</taxon>
        <taxon>Actinomycetes</taxon>
        <taxon>Kitasatosporales</taxon>
        <taxon>Streptomycetaceae</taxon>
        <taxon>Streptomyces</taxon>
    </lineage>
</organism>
<dbReference type="SUPFAM" id="SSF56801">
    <property type="entry name" value="Acetyl-CoA synthetase-like"/>
    <property type="match status" value="1"/>
</dbReference>
<dbReference type="Proteomes" id="UP000195755">
    <property type="component" value="Chromosome"/>
</dbReference>
<evidence type="ECO:0000313" key="1">
    <source>
        <dbReference type="EMBL" id="ARZ66281.1"/>
    </source>
</evidence>
<dbReference type="InterPro" id="IPR042099">
    <property type="entry name" value="ANL_N_sf"/>
</dbReference>
<dbReference type="KEGG" id="salj:SMD11_0615"/>
<dbReference type="PANTHER" id="PTHR36932:SF1">
    <property type="entry name" value="CAPSULAR POLYSACCHARIDE BIOSYNTHESIS PROTEIN"/>
    <property type="match status" value="1"/>
</dbReference>
<evidence type="ECO:0000313" key="2">
    <source>
        <dbReference type="Proteomes" id="UP000195755"/>
    </source>
</evidence>
<proteinExistence type="predicted"/>
<gene>
    <name evidence="1" type="ORF">SMD11_0615</name>
</gene>
<dbReference type="PANTHER" id="PTHR36932">
    <property type="entry name" value="CAPSULAR POLYSACCHARIDE BIOSYNTHESIS PROTEIN"/>
    <property type="match status" value="1"/>
</dbReference>
<accession>A0A1Z2KWE3</accession>
<protein>
    <recommendedName>
        <fullName evidence="3">Phenylacetate-CoA ligase</fullName>
    </recommendedName>
</protein>
<dbReference type="Gene3D" id="3.40.50.12780">
    <property type="entry name" value="N-terminal domain of ligase-like"/>
    <property type="match status" value="1"/>
</dbReference>
<sequence>MDGQPTAEVVDQIRDIPIYRPSIERGYFPVLEKPEIARGFPDNWMTPQLAEALASGAAEFVLSTGTNHDRMQIIRPPYFLLHSYYRLWSEHPDIAATWEEGCRRVSLTTVLATEHVARVNARKRGAEPDPLPDLEERRLDERTVYVNLRLDPALWERDEVERMLAEMRTARDTHPKGWYHLDCSSYHLAHLVRKVSEWSLWDKFPQPASIIHAYEYTPVNVKRFLQQHFACPIIDLFGSTELGYLYYSDRRGRYRPHLDKMSVELLPVAPDSQIYHLVVSSVRNPYMPLIRYRSGDCVRTLDGTPDPDRIARFCGREKELLRTAHGPVSQGDLDDRVAAATPRVFLHQLRVTGEAEAELHCTTFDGAPLGPAETAALEDGVRELTGRRCRVEHRAHIAIGKSGKYAWLAKDH</sequence>
<dbReference type="RefSeq" id="WP_087924929.1">
    <property type="nucleotide sequence ID" value="NZ_CP021744.1"/>
</dbReference>
<dbReference type="EMBL" id="CP021744">
    <property type="protein sequence ID" value="ARZ66281.1"/>
    <property type="molecule type" value="Genomic_DNA"/>
</dbReference>
<evidence type="ECO:0008006" key="3">
    <source>
        <dbReference type="Google" id="ProtNLM"/>
    </source>
</evidence>